<feature type="region of interest" description="Disordered" evidence="1">
    <location>
        <begin position="77"/>
        <end position="110"/>
    </location>
</feature>
<dbReference type="AlphaFoldDB" id="A0A2T3A3J5"/>
<sequence length="443" mass="50198">MDLPGSAPSYAYSVHHAQSSAGLVSPTQVQNVFLSKVVCEMTFAPREILQPRAARETMKKHNRSRIITMQLPRHRLRQITGGSASRRRSDRLRNRSKKNGDVTEQGLSQKSPMILKDDSGMYNLASGLRNSRIEHLTHIAINLVLGYRKRFMEIKSDRRLDSPTLLDIAPAVWNAYYFQEIASRTRLVPMVSSALGSMRVSNPDQVEQSICYTIPDATARLQKRLLQLILRSTSLRFRKFGKRSDASKDVHPRDTLAHTIAERTSEMFESLCSSQDAATSQQPSVIDINQVDDLLEGPNLWHEKSDSSQSQDERQAPFAMDQYDERAPHSEDSSEEIRYATMDRLNDESEEQYHFAMHGHDTEGLTAISPDTEFEDFEHSNVIDSVAMSFGTLPPRCISEGTCFNIWTSLGCPSINCHGTEYPDDMYLEAEEERAMLLDSELF</sequence>
<keyword evidence="3" id="KW-1185">Reference proteome</keyword>
<evidence type="ECO:0000256" key="1">
    <source>
        <dbReference type="SAM" id="MobiDB-lite"/>
    </source>
</evidence>
<dbReference type="STRING" id="2025994.A0A2T3A3J5"/>
<dbReference type="EMBL" id="KZ678483">
    <property type="protein sequence ID" value="PSR82236.1"/>
    <property type="molecule type" value="Genomic_DNA"/>
</dbReference>
<dbReference type="OrthoDB" id="4898608at2759"/>
<evidence type="ECO:0000313" key="2">
    <source>
        <dbReference type="EMBL" id="PSR82236.1"/>
    </source>
</evidence>
<feature type="compositionally biased region" description="Basic residues" evidence="1">
    <location>
        <begin position="85"/>
        <end position="97"/>
    </location>
</feature>
<proteinExistence type="predicted"/>
<organism evidence="2 3">
    <name type="scientific">Coniella lustricola</name>
    <dbReference type="NCBI Taxonomy" id="2025994"/>
    <lineage>
        <taxon>Eukaryota</taxon>
        <taxon>Fungi</taxon>
        <taxon>Dikarya</taxon>
        <taxon>Ascomycota</taxon>
        <taxon>Pezizomycotina</taxon>
        <taxon>Sordariomycetes</taxon>
        <taxon>Sordariomycetidae</taxon>
        <taxon>Diaporthales</taxon>
        <taxon>Schizoparmaceae</taxon>
        <taxon>Coniella</taxon>
    </lineage>
</organism>
<gene>
    <name evidence="2" type="ORF">BD289DRAFT_21626</name>
</gene>
<dbReference type="Proteomes" id="UP000241462">
    <property type="component" value="Unassembled WGS sequence"/>
</dbReference>
<reference evidence="2 3" key="1">
    <citation type="journal article" date="2018" name="Mycol. Prog.">
        <title>Coniella lustricola, a new species from submerged detritus.</title>
        <authorList>
            <person name="Raudabaugh D.B."/>
            <person name="Iturriaga T."/>
            <person name="Carver A."/>
            <person name="Mondo S."/>
            <person name="Pangilinan J."/>
            <person name="Lipzen A."/>
            <person name="He G."/>
            <person name="Amirebrahimi M."/>
            <person name="Grigoriev I.V."/>
            <person name="Miller A.N."/>
        </authorList>
    </citation>
    <scope>NUCLEOTIDE SEQUENCE [LARGE SCALE GENOMIC DNA]</scope>
    <source>
        <strain evidence="2 3">B22-T-1</strain>
    </source>
</reference>
<accession>A0A2T3A3J5</accession>
<dbReference type="InParanoid" id="A0A2T3A3J5"/>
<name>A0A2T3A3J5_9PEZI</name>
<protein>
    <submittedName>
        <fullName evidence="2">Uncharacterized protein</fullName>
    </submittedName>
</protein>
<evidence type="ECO:0000313" key="3">
    <source>
        <dbReference type="Proteomes" id="UP000241462"/>
    </source>
</evidence>